<keyword evidence="3" id="KW-1133">Transmembrane helix</keyword>
<accession>A0A4Q2K5M7</accession>
<proteinExistence type="predicted"/>
<reference evidence="4 5" key="1">
    <citation type="journal article" date="2019" name="Gut">
        <title>Antibiotics-induced monodominance of a novel gut bacterial order.</title>
        <authorList>
            <person name="Hildebrand F."/>
            <person name="Moitinho-Silva L."/>
            <person name="Blasche S."/>
            <person name="Jahn M.T."/>
            <person name="Gossmann T.I."/>
            <person name="Heuerta-Cepas J."/>
            <person name="Hercog R."/>
            <person name="Luetge M."/>
            <person name="Bahram M."/>
            <person name="Pryszlak A."/>
            <person name="Alves R.J."/>
            <person name="Waszak S.M."/>
            <person name="Zhu A."/>
            <person name="Ye L."/>
            <person name="Costea P.I."/>
            <person name="Aalvink S."/>
            <person name="Belzer C."/>
            <person name="Forslund S.K."/>
            <person name="Sunagawa S."/>
            <person name="Hentschel U."/>
            <person name="Merten C."/>
            <person name="Patil K.R."/>
            <person name="Benes V."/>
            <person name="Bork P."/>
        </authorList>
    </citation>
    <scope>NUCLEOTIDE SEQUENCE [LARGE SCALE GENOMIC DNA]</scope>
    <source>
        <strain evidence="4 5">HDS1380</strain>
    </source>
</reference>
<gene>
    <name evidence="4" type="ORF">ESZ91_09085</name>
</gene>
<feature type="compositionally biased region" description="Basic and acidic residues" evidence="2">
    <location>
        <begin position="8"/>
        <end position="21"/>
    </location>
</feature>
<keyword evidence="3" id="KW-0812">Transmembrane</keyword>
<dbReference type="AlphaFoldDB" id="A0A4Q2K5M7"/>
<feature type="region of interest" description="Disordered" evidence="2">
    <location>
        <begin position="1"/>
        <end position="25"/>
    </location>
</feature>
<organism evidence="4 5">
    <name type="scientific">Candidatus Borkfalkia ceftriaxoniphila</name>
    <dbReference type="NCBI Taxonomy" id="2508949"/>
    <lineage>
        <taxon>Bacteria</taxon>
        <taxon>Bacillati</taxon>
        <taxon>Bacillota</taxon>
        <taxon>Clostridia</taxon>
        <taxon>Christensenellales</taxon>
        <taxon>Christensenellaceae</taxon>
        <taxon>Candidatus Borkfalkia</taxon>
    </lineage>
</organism>
<sequence length="256" mass="28891">MATLFPTLERENTQEKFEQESSLKAYGKLSGRDESAALTEDEKAMRFNSQISDNYQKLINPEYKREEEVVAESAAEAPVFEPIFEHQRVTEDLFRADSVYNAPKRSFAEIPAASYAEPVYAPETYAEPEQNTYAPEQQAFVAEADLMPTATTIQYQNNLYREEQQERVENKKSYSMTAKGKVLMLVYSLAVMVILALIIINTSVLKTLDSDAAAKREALNAAMTEYAQVQEKIDELTSADSIIQRAEDEFGMVMGD</sequence>
<keyword evidence="5" id="KW-1185">Reference proteome</keyword>
<protein>
    <submittedName>
        <fullName evidence="4">Uncharacterized protein</fullName>
    </submittedName>
</protein>
<evidence type="ECO:0000256" key="1">
    <source>
        <dbReference type="SAM" id="Coils"/>
    </source>
</evidence>
<dbReference type="RefSeq" id="WP_129226472.1">
    <property type="nucleotide sequence ID" value="NZ_SDOZ01000003.1"/>
</dbReference>
<dbReference type="EMBL" id="SDOZ01000003">
    <property type="protein sequence ID" value="RXZ58202.1"/>
    <property type="molecule type" value="Genomic_DNA"/>
</dbReference>
<evidence type="ECO:0000313" key="5">
    <source>
        <dbReference type="Proteomes" id="UP000291269"/>
    </source>
</evidence>
<keyword evidence="1" id="KW-0175">Coiled coil</keyword>
<feature type="coiled-coil region" evidence="1">
    <location>
        <begin position="212"/>
        <end position="249"/>
    </location>
</feature>
<comment type="caution">
    <text evidence="4">The sequence shown here is derived from an EMBL/GenBank/DDBJ whole genome shotgun (WGS) entry which is preliminary data.</text>
</comment>
<keyword evidence="3" id="KW-0472">Membrane</keyword>
<dbReference type="Proteomes" id="UP000291269">
    <property type="component" value="Unassembled WGS sequence"/>
</dbReference>
<evidence type="ECO:0000256" key="2">
    <source>
        <dbReference type="SAM" id="MobiDB-lite"/>
    </source>
</evidence>
<name>A0A4Q2K5M7_9FIRM</name>
<feature type="transmembrane region" description="Helical" evidence="3">
    <location>
        <begin position="182"/>
        <end position="200"/>
    </location>
</feature>
<evidence type="ECO:0000313" key="4">
    <source>
        <dbReference type="EMBL" id="RXZ58202.1"/>
    </source>
</evidence>
<evidence type="ECO:0000256" key="3">
    <source>
        <dbReference type="SAM" id="Phobius"/>
    </source>
</evidence>